<dbReference type="InterPro" id="IPR034164">
    <property type="entry name" value="Pepsin-like_dom"/>
</dbReference>
<dbReference type="CDD" id="cd05471">
    <property type="entry name" value="pepsin_like"/>
    <property type="match status" value="1"/>
</dbReference>
<protein>
    <submittedName>
        <fullName evidence="7">Aspartic peptidase A1</fullName>
    </submittedName>
</protein>
<evidence type="ECO:0000256" key="3">
    <source>
        <dbReference type="PIRSR" id="PIRSR601461-1"/>
    </source>
</evidence>
<feature type="active site" evidence="3">
    <location>
        <position position="101"/>
    </location>
</feature>
<dbReference type="GO" id="GO:0006508">
    <property type="term" value="P:proteolysis"/>
    <property type="evidence" value="ECO:0007669"/>
    <property type="project" value="UniProtKB-KW"/>
</dbReference>
<dbReference type="SUPFAM" id="SSF50630">
    <property type="entry name" value="Acid proteases"/>
    <property type="match status" value="1"/>
</dbReference>
<dbReference type="EMBL" id="JARIHO010000010">
    <property type="protein sequence ID" value="KAJ7354298.1"/>
    <property type="molecule type" value="Genomic_DNA"/>
</dbReference>
<reference evidence="7" key="1">
    <citation type="submission" date="2023-03" db="EMBL/GenBank/DDBJ databases">
        <title>Massive genome expansion in bonnet fungi (Mycena s.s.) driven by repeated elements and novel gene families across ecological guilds.</title>
        <authorList>
            <consortium name="Lawrence Berkeley National Laboratory"/>
            <person name="Harder C.B."/>
            <person name="Miyauchi S."/>
            <person name="Viragh M."/>
            <person name="Kuo A."/>
            <person name="Thoen E."/>
            <person name="Andreopoulos B."/>
            <person name="Lu D."/>
            <person name="Skrede I."/>
            <person name="Drula E."/>
            <person name="Henrissat B."/>
            <person name="Morin E."/>
            <person name="Kohler A."/>
            <person name="Barry K."/>
            <person name="LaButti K."/>
            <person name="Morin E."/>
            <person name="Salamov A."/>
            <person name="Lipzen A."/>
            <person name="Mereny Z."/>
            <person name="Hegedus B."/>
            <person name="Baldrian P."/>
            <person name="Stursova M."/>
            <person name="Weitz H."/>
            <person name="Taylor A."/>
            <person name="Grigoriev I.V."/>
            <person name="Nagy L.G."/>
            <person name="Martin F."/>
            <person name="Kauserud H."/>
        </authorList>
    </citation>
    <scope>NUCLEOTIDE SEQUENCE</scope>
    <source>
        <strain evidence="7">CBHHK002</strain>
    </source>
</reference>
<feature type="signal peptide" evidence="5">
    <location>
        <begin position="1"/>
        <end position="20"/>
    </location>
</feature>
<evidence type="ECO:0000256" key="4">
    <source>
        <dbReference type="RuleBase" id="RU000454"/>
    </source>
</evidence>
<dbReference type="PROSITE" id="PS00141">
    <property type="entry name" value="ASP_PROTEASE"/>
    <property type="match status" value="2"/>
</dbReference>
<sequence>MVQLSFTLLPAILLALRVSAGPILVNENPITLDISRRFNFTGCSVVQSDLARINAFKNRSTAKNGLNAWDVISEPVVNQAVNYIATVGVGSPATSYDLLIDTGSSNTWVGAGKKYVVTETSTQTTDGVSVSYGSGWFSGTQYTDKLTLAPGLVIPKQSIGVASCSAGLHGVDGVLGIGPVGLTSGTLSTGQLIPTITDNLFSQNTIASNLFGISFDPTTTEEDTHGSIAFGGPDRTKFTGEINYTALTSTAAALEYWAIDQSVSYGTTSILASTAGIVDTGSTLIHLATDAFNKYKYATGAVLDATTGLLTITAAQYAALQNLNFVIGGVTYALTPNAQIWPRSLNTAIGGSASCIYLVVTDLGANSGEAEFDVINGYAFLERFYSVYDTGNKRIGFATTPFTTALTN</sequence>
<dbReference type="Proteomes" id="UP001218218">
    <property type="component" value="Unassembled WGS sequence"/>
</dbReference>
<accession>A0AAD7EWT9</accession>
<dbReference type="InterPro" id="IPR021109">
    <property type="entry name" value="Peptidase_aspartic_dom_sf"/>
</dbReference>
<evidence type="ECO:0000256" key="5">
    <source>
        <dbReference type="SAM" id="SignalP"/>
    </source>
</evidence>
<dbReference type="Pfam" id="PF00026">
    <property type="entry name" value="Asp"/>
    <property type="match status" value="1"/>
</dbReference>
<dbReference type="PANTHER" id="PTHR47966:SF51">
    <property type="entry name" value="BETA-SITE APP-CLEAVING ENZYME, ISOFORM A-RELATED"/>
    <property type="match status" value="1"/>
</dbReference>
<organism evidence="7 8">
    <name type="scientific">Mycena albidolilacea</name>
    <dbReference type="NCBI Taxonomy" id="1033008"/>
    <lineage>
        <taxon>Eukaryota</taxon>
        <taxon>Fungi</taxon>
        <taxon>Dikarya</taxon>
        <taxon>Basidiomycota</taxon>
        <taxon>Agaricomycotina</taxon>
        <taxon>Agaricomycetes</taxon>
        <taxon>Agaricomycetidae</taxon>
        <taxon>Agaricales</taxon>
        <taxon>Marasmiineae</taxon>
        <taxon>Mycenaceae</taxon>
        <taxon>Mycena</taxon>
    </lineage>
</organism>
<evidence type="ECO:0000313" key="8">
    <source>
        <dbReference type="Proteomes" id="UP001218218"/>
    </source>
</evidence>
<evidence type="ECO:0000256" key="2">
    <source>
        <dbReference type="ARBA" id="ARBA00022750"/>
    </source>
</evidence>
<dbReference type="InterPro" id="IPR033121">
    <property type="entry name" value="PEPTIDASE_A1"/>
</dbReference>
<keyword evidence="4" id="KW-0645">Protease</keyword>
<keyword evidence="4" id="KW-0378">Hydrolase</keyword>
<dbReference type="InterPro" id="IPR001461">
    <property type="entry name" value="Aspartic_peptidase_A1"/>
</dbReference>
<keyword evidence="5" id="KW-0732">Signal</keyword>
<evidence type="ECO:0000259" key="6">
    <source>
        <dbReference type="PROSITE" id="PS51767"/>
    </source>
</evidence>
<feature type="chain" id="PRO_5042023056" evidence="5">
    <location>
        <begin position="21"/>
        <end position="408"/>
    </location>
</feature>
<dbReference type="GO" id="GO:0004190">
    <property type="term" value="F:aspartic-type endopeptidase activity"/>
    <property type="evidence" value="ECO:0007669"/>
    <property type="project" value="UniProtKB-KW"/>
</dbReference>
<proteinExistence type="inferred from homology"/>
<evidence type="ECO:0000313" key="7">
    <source>
        <dbReference type="EMBL" id="KAJ7354298.1"/>
    </source>
</evidence>
<evidence type="ECO:0000256" key="1">
    <source>
        <dbReference type="ARBA" id="ARBA00007447"/>
    </source>
</evidence>
<keyword evidence="2 4" id="KW-0064">Aspartyl protease</keyword>
<feature type="active site" evidence="3">
    <location>
        <position position="279"/>
    </location>
</feature>
<dbReference type="PROSITE" id="PS51767">
    <property type="entry name" value="PEPTIDASE_A1"/>
    <property type="match status" value="1"/>
</dbReference>
<feature type="domain" description="Peptidase A1" evidence="6">
    <location>
        <begin position="83"/>
        <end position="398"/>
    </location>
</feature>
<dbReference type="PANTHER" id="PTHR47966">
    <property type="entry name" value="BETA-SITE APP-CLEAVING ENZYME, ISOFORM A-RELATED"/>
    <property type="match status" value="1"/>
</dbReference>
<dbReference type="AlphaFoldDB" id="A0AAD7EWT9"/>
<dbReference type="InterPro" id="IPR001969">
    <property type="entry name" value="Aspartic_peptidase_AS"/>
</dbReference>
<comment type="similarity">
    <text evidence="1 4">Belongs to the peptidase A1 family.</text>
</comment>
<dbReference type="PRINTS" id="PR00792">
    <property type="entry name" value="PEPSIN"/>
</dbReference>
<name>A0AAD7EWT9_9AGAR</name>
<dbReference type="Gene3D" id="2.40.70.10">
    <property type="entry name" value="Acid Proteases"/>
    <property type="match status" value="2"/>
</dbReference>
<comment type="caution">
    <text evidence="7">The sequence shown here is derived from an EMBL/GenBank/DDBJ whole genome shotgun (WGS) entry which is preliminary data.</text>
</comment>
<gene>
    <name evidence="7" type="ORF">DFH08DRAFT_984735</name>
</gene>
<keyword evidence="8" id="KW-1185">Reference proteome</keyword>